<proteinExistence type="predicted"/>
<protein>
    <submittedName>
        <fullName evidence="2">Uncharacterized protein</fullName>
    </submittedName>
</protein>
<evidence type="ECO:0000256" key="1">
    <source>
        <dbReference type="SAM" id="MobiDB-lite"/>
    </source>
</evidence>
<feature type="compositionally biased region" description="Polar residues" evidence="1">
    <location>
        <begin position="86"/>
        <end position="112"/>
    </location>
</feature>
<feature type="region of interest" description="Disordered" evidence="1">
    <location>
        <begin position="45"/>
        <end position="167"/>
    </location>
</feature>
<dbReference type="AlphaFoldDB" id="A0AAD7TNB9"/>
<name>A0AAD7TNB9_9APHY</name>
<feature type="compositionally biased region" description="Basic and acidic residues" evidence="1">
    <location>
        <begin position="126"/>
        <end position="136"/>
    </location>
</feature>
<gene>
    <name evidence="2" type="ORF">ONZ51_g8380</name>
</gene>
<dbReference type="Proteomes" id="UP001215151">
    <property type="component" value="Unassembled WGS sequence"/>
</dbReference>
<sequence length="167" mass="18366">MLANPQVAGALSDLMPLCHQNSTQNWGHVFWPQCLDDYQKPLRADSLDKDEEDEVHSGGGWSTPSTDPWKVSTPNPEEEAIKWGQTLVQESTPSLTTSHSNSPYSEVESSNPLPELEHPKPSMTDKPLEEESHEALKVTARAPSPPPPPPTAIAKHVEEPHGQCGFF</sequence>
<organism evidence="2 3">
    <name type="scientific">Trametes cubensis</name>
    <dbReference type="NCBI Taxonomy" id="1111947"/>
    <lineage>
        <taxon>Eukaryota</taxon>
        <taxon>Fungi</taxon>
        <taxon>Dikarya</taxon>
        <taxon>Basidiomycota</taxon>
        <taxon>Agaricomycotina</taxon>
        <taxon>Agaricomycetes</taxon>
        <taxon>Polyporales</taxon>
        <taxon>Polyporaceae</taxon>
        <taxon>Trametes</taxon>
    </lineage>
</organism>
<evidence type="ECO:0000313" key="3">
    <source>
        <dbReference type="Proteomes" id="UP001215151"/>
    </source>
</evidence>
<evidence type="ECO:0000313" key="2">
    <source>
        <dbReference type="EMBL" id="KAJ8472647.1"/>
    </source>
</evidence>
<reference evidence="2" key="1">
    <citation type="submission" date="2022-11" db="EMBL/GenBank/DDBJ databases">
        <title>Genome Sequence of Cubamyces cubensis.</title>
        <authorList>
            <person name="Buettner E."/>
        </authorList>
    </citation>
    <scope>NUCLEOTIDE SEQUENCE</scope>
    <source>
        <strain evidence="2">MPL-01</strain>
    </source>
</reference>
<dbReference type="EMBL" id="JAPEVG010000251">
    <property type="protein sequence ID" value="KAJ8472647.1"/>
    <property type="molecule type" value="Genomic_DNA"/>
</dbReference>
<comment type="caution">
    <text evidence="2">The sequence shown here is derived from an EMBL/GenBank/DDBJ whole genome shotgun (WGS) entry which is preliminary data.</text>
</comment>
<accession>A0AAD7TNB9</accession>
<keyword evidence="3" id="KW-1185">Reference proteome</keyword>